<feature type="transmembrane region" description="Helical" evidence="8">
    <location>
        <begin position="308"/>
        <end position="325"/>
    </location>
</feature>
<keyword evidence="5 8" id="KW-1133">Transmembrane helix</keyword>
<dbReference type="STRING" id="645134.A0A0L0HTI1"/>
<keyword evidence="12" id="KW-1185">Reference proteome</keyword>
<evidence type="ECO:0000256" key="7">
    <source>
        <dbReference type="ARBA" id="ARBA00023177"/>
    </source>
</evidence>
<dbReference type="GO" id="GO:0005886">
    <property type="term" value="C:plasma membrane"/>
    <property type="evidence" value="ECO:0007669"/>
    <property type="project" value="UniProtKB-SubCell"/>
</dbReference>
<feature type="transmembrane region" description="Helical" evidence="8">
    <location>
        <begin position="162"/>
        <end position="182"/>
    </location>
</feature>
<keyword evidence="7 8" id="KW-0924">Ammonia transport</keyword>
<dbReference type="SUPFAM" id="SSF111352">
    <property type="entry name" value="Ammonium transporter"/>
    <property type="match status" value="1"/>
</dbReference>
<dbReference type="OMA" id="CAGSDVM"/>
<feature type="transmembrane region" description="Helical" evidence="8">
    <location>
        <begin position="43"/>
        <end position="62"/>
    </location>
</feature>
<dbReference type="Gene3D" id="1.10.3430.10">
    <property type="entry name" value="Ammonium transporter AmtB like domains"/>
    <property type="match status" value="1"/>
</dbReference>
<keyword evidence="4 8" id="KW-0812">Transmembrane</keyword>
<reference evidence="11 12" key="1">
    <citation type="submission" date="2009-08" db="EMBL/GenBank/DDBJ databases">
        <title>The Genome Sequence of Spizellomyces punctatus strain DAOM BR117.</title>
        <authorList>
            <consortium name="The Broad Institute Genome Sequencing Platform"/>
            <person name="Russ C."/>
            <person name="Cuomo C."/>
            <person name="Shea T."/>
            <person name="Young S.K."/>
            <person name="Zeng Q."/>
            <person name="Koehrsen M."/>
            <person name="Haas B."/>
            <person name="Borodovsky M."/>
            <person name="Guigo R."/>
            <person name="Alvarado L."/>
            <person name="Berlin A."/>
            <person name="Bochicchio J."/>
            <person name="Borenstein D."/>
            <person name="Chapman S."/>
            <person name="Chen Z."/>
            <person name="Engels R."/>
            <person name="Freedman E."/>
            <person name="Gellesch M."/>
            <person name="Goldberg J."/>
            <person name="Griggs A."/>
            <person name="Gujja S."/>
            <person name="Heiman D."/>
            <person name="Hepburn T."/>
            <person name="Howarth C."/>
            <person name="Jen D."/>
            <person name="Larson L."/>
            <person name="Lewis B."/>
            <person name="Mehta T."/>
            <person name="Park D."/>
            <person name="Pearson M."/>
            <person name="Roberts A."/>
            <person name="Saif S."/>
            <person name="Shenoy N."/>
            <person name="Sisk P."/>
            <person name="Stolte C."/>
            <person name="Sykes S."/>
            <person name="Thomson T."/>
            <person name="Walk T."/>
            <person name="White J."/>
            <person name="Yandava C."/>
            <person name="Burger G."/>
            <person name="Gray M.W."/>
            <person name="Holland P.W.H."/>
            <person name="King N."/>
            <person name="Lang F.B.F."/>
            <person name="Roger A.J."/>
            <person name="Ruiz-Trillo I."/>
            <person name="Lander E."/>
            <person name="Nusbaum C."/>
        </authorList>
    </citation>
    <scope>NUCLEOTIDE SEQUENCE [LARGE SCALE GENOMIC DNA]</scope>
    <source>
        <strain evidence="11 12">DAOM BR117</strain>
    </source>
</reference>
<feature type="domain" description="Ammonium transporter AmtB-like" evidence="10">
    <location>
        <begin position="43"/>
        <end position="459"/>
    </location>
</feature>
<evidence type="ECO:0000259" key="10">
    <source>
        <dbReference type="Pfam" id="PF00909"/>
    </source>
</evidence>
<dbReference type="GeneID" id="27685289"/>
<organism evidence="11 12">
    <name type="scientific">Spizellomyces punctatus (strain DAOM BR117)</name>
    <dbReference type="NCBI Taxonomy" id="645134"/>
    <lineage>
        <taxon>Eukaryota</taxon>
        <taxon>Fungi</taxon>
        <taxon>Fungi incertae sedis</taxon>
        <taxon>Chytridiomycota</taxon>
        <taxon>Chytridiomycota incertae sedis</taxon>
        <taxon>Chytridiomycetes</taxon>
        <taxon>Spizellomycetales</taxon>
        <taxon>Spizellomycetaceae</taxon>
        <taxon>Spizellomyces</taxon>
    </lineage>
</organism>
<evidence type="ECO:0000256" key="5">
    <source>
        <dbReference type="ARBA" id="ARBA00022989"/>
    </source>
</evidence>
<dbReference type="AlphaFoldDB" id="A0A0L0HTI1"/>
<comment type="similarity">
    <text evidence="2 8">Belongs to the ammonia transporter channel (TC 1.A.11.2) family.</text>
</comment>
<dbReference type="PANTHER" id="PTHR43029:SF10">
    <property type="entry name" value="AMMONIUM TRANSPORTER MEP2"/>
    <property type="match status" value="1"/>
</dbReference>
<feature type="transmembrane region" description="Helical" evidence="8">
    <location>
        <begin position="276"/>
        <end position="296"/>
    </location>
</feature>
<proteinExistence type="inferred from homology"/>
<feature type="transmembrane region" description="Helical" evidence="8">
    <location>
        <begin position="244"/>
        <end position="264"/>
    </location>
</feature>
<dbReference type="Proteomes" id="UP000053201">
    <property type="component" value="Unassembled WGS sequence"/>
</dbReference>
<evidence type="ECO:0000256" key="1">
    <source>
        <dbReference type="ARBA" id="ARBA00004141"/>
    </source>
</evidence>
<dbReference type="VEuPathDB" id="FungiDB:SPPG_01638"/>
<dbReference type="InterPro" id="IPR018047">
    <property type="entry name" value="Ammonium_transpt_CS"/>
</dbReference>
<feature type="region of interest" description="Disordered" evidence="9">
    <location>
        <begin position="476"/>
        <end position="500"/>
    </location>
</feature>
<dbReference type="eggNOG" id="KOG0682">
    <property type="taxonomic scope" value="Eukaryota"/>
</dbReference>
<feature type="transmembrane region" description="Helical" evidence="8">
    <location>
        <begin position="214"/>
        <end position="232"/>
    </location>
</feature>
<keyword evidence="3 8" id="KW-0813">Transport</keyword>
<accession>A0A0L0HTI1</accession>
<dbReference type="InterPro" id="IPR029020">
    <property type="entry name" value="Ammonium/urea_transptr"/>
</dbReference>
<dbReference type="InterPro" id="IPR001905">
    <property type="entry name" value="Ammonium_transpt"/>
</dbReference>
<evidence type="ECO:0000256" key="9">
    <source>
        <dbReference type="SAM" id="MobiDB-lite"/>
    </source>
</evidence>
<evidence type="ECO:0000313" key="11">
    <source>
        <dbReference type="EMBL" id="KND04205.1"/>
    </source>
</evidence>
<dbReference type="PANTHER" id="PTHR43029">
    <property type="entry name" value="AMMONIUM TRANSPORTER MEP2"/>
    <property type="match status" value="1"/>
</dbReference>
<dbReference type="OrthoDB" id="534912at2759"/>
<feature type="transmembrane region" description="Helical" evidence="8">
    <location>
        <begin position="74"/>
        <end position="98"/>
    </location>
</feature>
<dbReference type="GO" id="GO:0008519">
    <property type="term" value="F:ammonium channel activity"/>
    <property type="evidence" value="ECO:0007669"/>
    <property type="project" value="InterPro"/>
</dbReference>
<feature type="transmembrane region" description="Helical" evidence="8">
    <location>
        <begin position="405"/>
        <end position="429"/>
    </location>
</feature>
<comment type="subcellular location">
    <subcellularLocation>
        <location evidence="8">Cell membrane</location>
        <topology evidence="8">Multi-pass membrane protein</topology>
    </subcellularLocation>
    <subcellularLocation>
        <location evidence="1">Membrane</location>
        <topology evidence="1">Multi-pass membrane protein</topology>
    </subcellularLocation>
</comment>
<dbReference type="PROSITE" id="PS01219">
    <property type="entry name" value="AMMONIUM_TRANSP"/>
    <property type="match status" value="1"/>
</dbReference>
<keyword evidence="6 8" id="KW-0472">Membrane</keyword>
<dbReference type="InParanoid" id="A0A0L0HTI1"/>
<protein>
    <recommendedName>
        <fullName evidence="8">Ammonium transporter</fullName>
    </recommendedName>
</protein>
<dbReference type="NCBIfam" id="TIGR00836">
    <property type="entry name" value="amt"/>
    <property type="match status" value="1"/>
</dbReference>
<evidence type="ECO:0000313" key="12">
    <source>
        <dbReference type="Proteomes" id="UP000053201"/>
    </source>
</evidence>
<dbReference type="InterPro" id="IPR024041">
    <property type="entry name" value="NH4_transpt_AmtB-like_dom"/>
</dbReference>
<evidence type="ECO:0000256" key="8">
    <source>
        <dbReference type="RuleBase" id="RU362002"/>
    </source>
</evidence>
<dbReference type="RefSeq" id="XP_016612244.1">
    <property type="nucleotide sequence ID" value="XM_016749957.1"/>
</dbReference>
<feature type="transmembrane region" description="Helical" evidence="8">
    <location>
        <begin position="331"/>
        <end position="350"/>
    </location>
</feature>
<name>A0A0L0HTI1_SPIPD</name>
<evidence type="ECO:0000256" key="6">
    <source>
        <dbReference type="ARBA" id="ARBA00023136"/>
    </source>
</evidence>
<feature type="transmembrane region" description="Helical" evidence="8">
    <location>
        <begin position="132"/>
        <end position="150"/>
    </location>
</feature>
<evidence type="ECO:0000256" key="2">
    <source>
        <dbReference type="ARBA" id="ARBA00005887"/>
    </source>
</evidence>
<feature type="transmembrane region" description="Helical" evidence="8">
    <location>
        <begin position="362"/>
        <end position="385"/>
    </location>
</feature>
<evidence type="ECO:0000256" key="4">
    <source>
        <dbReference type="ARBA" id="ARBA00022692"/>
    </source>
</evidence>
<dbReference type="EMBL" id="KQ257451">
    <property type="protein sequence ID" value="KND04205.1"/>
    <property type="molecule type" value="Genomic_DNA"/>
</dbReference>
<evidence type="ECO:0000256" key="3">
    <source>
        <dbReference type="ARBA" id="ARBA00022448"/>
    </source>
</evidence>
<gene>
    <name evidence="11" type="ORF">SPPG_01638</name>
</gene>
<dbReference type="Pfam" id="PF00909">
    <property type="entry name" value="Ammonium_transp"/>
    <property type="match status" value="1"/>
</dbReference>
<sequence length="500" mass="53020">MSAVAVKNVDGGDVYVAGSAIINNATNSGPVQFTETGYASTGFLLWGAAMVFLMTPGLGLFYSGMSRTKNSLSLIMISMLAMSVITIQWFLFGFSLAFSETGGSFIGNFKHGGFTGLGAAALPMTAPQVPGILFALYQMQFATITAAIIFGSIAERIRMVPAMIFIFLWSTIVYDPAAYWTWSARGWIKSVSCVNTILSELPCGIGGLDFAGGGPVHIASGFAGLAYCLVLGKRRRVGEEEFKAHNLTNVFLGTGLLWFGWFAFNGGSAVAATPRAAMAGLVTTLAAASGSMAWVFYDYLHKSKMSGLGFCSGAVAGLVGITPAAGYVAPWAAFIIGAVAAVVCNMACRLKGRLGFDDTLDAWGVHGIGGLAGDFMTGLFAQKWIAQLDGGVIDGGWVDGNFKQLGYQLAGSVTIAAWSFTISYIILFIMNKIPGLHLRPTEADELIGNDLTELGEHAYEIVPASAPHQNIAVMAERPKPEPEKPARQDSHTWNEKVEVQ</sequence>